<gene>
    <name evidence="3" type="ORF">KUTeg_013601</name>
</gene>
<feature type="region of interest" description="Disordered" evidence="1">
    <location>
        <begin position="82"/>
        <end position="142"/>
    </location>
</feature>
<keyword evidence="4" id="KW-1185">Reference proteome</keyword>
<dbReference type="PROSITE" id="PS50174">
    <property type="entry name" value="G_PATCH"/>
    <property type="match status" value="1"/>
</dbReference>
<organism evidence="3 4">
    <name type="scientific">Tegillarca granosa</name>
    <name type="common">Malaysian cockle</name>
    <name type="synonym">Anadara granosa</name>
    <dbReference type="NCBI Taxonomy" id="220873"/>
    <lineage>
        <taxon>Eukaryota</taxon>
        <taxon>Metazoa</taxon>
        <taxon>Spiralia</taxon>
        <taxon>Lophotrochozoa</taxon>
        <taxon>Mollusca</taxon>
        <taxon>Bivalvia</taxon>
        <taxon>Autobranchia</taxon>
        <taxon>Pteriomorphia</taxon>
        <taxon>Arcoida</taxon>
        <taxon>Arcoidea</taxon>
        <taxon>Arcidae</taxon>
        <taxon>Tegillarca</taxon>
    </lineage>
</organism>
<evidence type="ECO:0000313" key="4">
    <source>
        <dbReference type="Proteomes" id="UP001217089"/>
    </source>
</evidence>
<dbReference type="EMBL" id="JARBDR010000657">
    <property type="protein sequence ID" value="KAJ8308727.1"/>
    <property type="molecule type" value="Genomic_DNA"/>
</dbReference>
<feature type="domain" description="G-patch" evidence="2">
    <location>
        <begin position="65"/>
        <end position="112"/>
    </location>
</feature>
<accession>A0ABQ9EYN7</accession>
<dbReference type="PANTHER" id="PTHR21032:SF0">
    <property type="entry name" value="G PATCH DOMAIN-CONTAINING PROTEIN 11"/>
    <property type="match status" value="1"/>
</dbReference>
<protein>
    <recommendedName>
        <fullName evidence="2">G-patch domain-containing protein</fullName>
    </recommendedName>
</protein>
<evidence type="ECO:0000313" key="3">
    <source>
        <dbReference type="EMBL" id="KAJ8308727.1"/>
    </source>
</evidence>
<reference evidence="3 4" key="1">
    <citation type="submission" date="2022-12" db="EMBL/GenBank/DDBJ databases">
        <title>Chromosome-level genome of Tegillarca granosa.</title>
        <authorList>
            <person name="Kim J."/>
        </authorList>
    </citation>
    <scope>NUCLEOTIDE SEQUENCE [LARGE SCALE GENOMIC DNA]</scope>
    <source>
        <strain evidence="3">Teg-2019</strain>
        <tissue evidence="3">Adductor muscle</tissue>
    </source>
</reference>
<evidence type="ECO:0000256" key="1">
    <source>
        <dbReference type="SAM" id="MobiDB-lite"/>
    </source>
</evidence>
<dbReference type="SMART" id="SM00443">
    <property type="entry name" value="G_patch"/>
    <property type="match status" value="1"/>
</dbReference>
<dbReference type="PANTHER" id="PTHR21032">
    <property type="entry name" value="G PATCH DOMAIN-CONTAINING PROTEIN 11"/>
    <property type="match status" value="1"/>
</dbReference>
<feature type="compositionally biased region" description="Basic and acidic residues" evidence="1">
    <location>
        <begin position="99"/>
        <end position="125"/>
    </location>
</feature>
<dbReference type="InterPro" id="IPR039249">
    <property type="entry name" value="GPATCH11"/>
</dbReference>
<feature type="compositionally biased region" description="Basic and acidic residues" evidence="1">
    <location>
        <begin position="48"/>
        <end position="59"/>
    </location>
</feature>
<feature type="region of interest" description="Disordered" evidence="1">
    <location>
        <begin position="31"/>
        <end position="67"/>
    </location>
</feature>
<sequence length="173" mass="20092">MAEEEDDYMSDAILQQWFGKSIYLLAKQYKREEKQKTANSKNYQKPKKVLEKEKREEGLKSALGPDNKGFALLQKMGYKPGMSLGIKGEGRSEPVPIEIKSDHRGGLGRDADLKRKQTQKADKRTILNHKRQKLESQLKQDFQQRLSGRFSEQRAEKDLYKSQKVCEQLDLQM</sequence>
<name>A0ABQ9EYN7_TEGGR</name>
<comment type="caution">
    <text evidence="3">The sequence shown here is derived from an EMBL/GenBank/DDBJ whole genome shotgun (WGS) entry which is preliminary data.</text>
</comment>
<dbReference type="Pfam" id="PF01585">
    <property type="entry name" value="G-patch"/>
    <property type="match status" value="1"/>
</dbReference>
<proteinExistence type="predicted"/>
<dbReference type="InterPro" id="IPR000467">
    <property type="entry name" value="G_patch_dom"/>
</dbReference>
<feature type="non-terminal residue" evidence="3">
    <location>
        <position position="173"/>
    </location>
</feature>
<dbReference type="Proteomes" id="UP001217089">
    <property type="component" value="Unassembled WGS sequence"/>
</dbReference>
<evidence type="ECO:0000259" key="2">
    <source>
        <dbReference type="PROSITE" id="PS50174"/>
    </source>
</evidence>